<sequence>MYQLNDEENVVTRYATGNINCYPIRSRSKLPPRRRRQKHGGGSSENHAVKMYNDAFGGGLAFQRNSDDGRLQLASSSTSQMNHETTYGIPMESWRVHCRTQLPCNSPSLTSWVR</sequence>
<organism evidence="2 3">
    <name type="scientific">Toxocara canis</name>
    <name type="common">Canine roundworm</name>
    <dbReference type="NCBI Taxonomy" id="6265"/>
    <lineage>
        <taxon>Eukaryota</taxon>
        <taxon>Metazoa</taxon>
        <taxon>Ecdysozoa</taxon>
        <taxon>Nematoda</taxon>
        <taxon>Chromadorea</taxon>
        <taxon>Rhabditida</taxon>
        <taxon>Spirurina</taxon>
        <taxon>Ascaridomorpha</taxon>
        <taxon>Ascaridoidea</taxon>
        <taxon>Toxocaridae</taxon>
        <taxon>Toxocara</taxon>
    </lineage>
</organism>
<feature type="compositionally biased region" description="Basic residues" evidence="1">
    <location>
        <begin position="26"/>
        <end position="39"/>
    </location>
</feature>
<evidence type="ECO:0000256" key="1">
    <source>
        <dbReference type="SAM" id="MobiDB-lite"/>
    </source>
</evidence>
<reference evidence="2 3" key="1">
    <citation type="submission" date="2014-11" db="EMBL/GenBank/DDBJ databases">
        <title>Genetic blueprint of the zoonotic pathogen Toxocara canis.</title>
        <authorList>
            <person name="Zhu X.-Q."/>
            <person name="Korhonen P.K."/>
            <person name="Cai H."/>
            <person name="Young N.D."/>
            <person name="Nejsum P."/>
            <person name="von Samson-Himmelstjerna G."/>
            <person name="Boag P.R."/>
            <person name="Tan P."/>
            <person name="Li Q."/>
            <person name="Min J."/>
            <person name="Yang Y."/>
            <person name="Wang X."/>
            <person name="Fang X."/>
            <person name="Hall R.S."/>
            <person name="Hofmann A."/>
            <person name="Sternberg P.W."/>
            <person name="Jex A.R."/>
            <person name="Gasser R.B."/>
        </authorList>
    </citation>
    <scope>NUCLEOTIDE SEQUENCE [LARGE SCALE GENOMIC DNA]</scope>
    <source>
        <strain evidence="2">PN_DK_2014</strain>
    </source>
</reference>
<proteinExistence type="predicted"/>
<keyword evidence="3" id="KW-1185">Reference proteome</keyword>
<gene>
    <name evidence="2" type="ORF">Tcan_04413</name>
</gene>
<dbReference type="Proteomes" id="UP000031036">
    <property type="component" value="Unassembled WGS sequence"/>
</dbReference>
<name>A0A0B2VSQ6_TOXCA</name>
<evidence type="ECO:0000313" key="3">
    <source>
        <dbReference type="Proteomes" id="UP000031036"/>
    </source>
</evidence>
<evidence type="ECO:0000313" key="2">
    <source>
        <dbReference type="EMBL" id="KHN84035.1"/>
    </source>
</evidence>
<feature type="region of interest" description="Disordered" evidence="1">
    <location>
        <begin position="25"/>
        <end position="49"/>
    </location>
</feature>
<accession>A0A0B2VSQ6</accession>
<dbReference type="AlphaFoldDB" id="A0A0B2VSQ6"/>
<protein>
    <submittedName>
        <fullName evidence="2">Uncharacterized protein</fullName>
    </submittedName>
</protein>
<comment type="caution">
    <text evidence="2">The sequence shown here is derived from an EMBL/GenBank/DDBJ whole genome shotgun (WGS) entry which is preliminary data.</text>
</comment>
<dbReference type="EMBL" id="JPKZ01001078">
    <property type="protein sequence ID" value="KHN84035.1"/>
    <property type="molecule type" value="Genomic_DNA"/>
</dbReference>